<sequence>MNESQIKELKKYSTILRKHIIEEVFSAQSGHPGGSLSCADILTVLYFKEMRVDPKNPKWEDRDRFVLSKGHCSPALYAALAEKGFFPKEELVKFRKIDSFLEGHPSMRYVPGVDMSTGSLGQGISTAVGMAIAGKLDNKDYNVFTILGDGEIQEGQVWEAFMAAAHYKLDNLIAFLDHNGLQIDGKISEVMSPEPVVDKIKAFGWHVIVIDGHNFEQIVNAIDEAKKTKGKPTMIIAETIKGKGVSFMENQAGWHGSAPNKEQRDTAIAELDAVLAGLEV</sequence>
<evidence type="ECO:0000256" key="3">
    <source>
        <dbReference type="ARBA" id="ARBA00022679"/>
    </source>
</evidence>
<dbReference type="eggNOG" id="COG3959">
    <property type="taxonomic scope" value="Bacteria"/>
</dbReference>
<evidence type="ECO:0000259" key="6">
    <source>
        <dbReference type="Pfam" id="PF00456"/>
    </source>
</evidence>
<evidence type="ECO:0000256" key="2">
    <source>
        <dbReference type="ARBA" id="ARBA00007131"/>
    </source>
</evidence>
<dbReference type="Pfam" id="PF00456">
    <property type="entry name" value="Transketolase_N"/>
    <property type="match status" value="1"/>
</dbReference>
<proteinExistence type="inferred from homology"/>
<evidence type="ECO:0000256" key="1">
    <source>
        <dbReference type="ARBA" id="ARBA00001964"/>
    </source>
</evidence>
<name>G8LS82_ACECE</name>
<dbReference type="HOGENOM" id="CLU_009227_4_1_9"/>
<dbReference type="PANTHER" id="PTHR47514">
    <property type="entry name" value="TRANSKETOLASE N-TERMINAL SECTION-RELATED"/>
    <property type="match status" value="1"/>
</dbReference>
<evidence type="ECO:0000313" key="7">
    <source>
        <dbReference type="EMBL" id="AEV67143.1"/>
    </source>
</evidence>
<reference evidence="8" key="1">
    <citation type="submission" date="2011-12" db="EMBL/GenBank/DDBJ databases">
        <title>Complete sequence of Clostridium clariflavum DSM 19732.</title>
        <authorList>
            <consortium name="US DOE Joint Genome Institute"/>
            <person name="Lucas S."/>
            <person name="Han J."/>
            <person name="Lapidus A."/>
            <person name="Cheng J.-F."/>
            <person name="Goodwin L."/>
            <person name="Pitluck S."/>
            <person name="Peters L."/>
            <person name="Teshima H."/>
            <person name="Detter J.C."/>
            <person name="Han C."/>
            <person name="Tapia R."/>
            <person name="Land M."/>
            <person name="Hauser L."/>
            <person name="Kyrpides N."/>
            <person name="Ivanova N."/>
            <person name="Pagani I."/>
            <person name="Kitzmiller T."/>
            <person name="Lynd L."/>
            <person name="Izquierdo J."/>
            <person name="Woyke T."/>
        </authorList>
    </citation>
    <scope>NUCLEOTIDE SEQUENCE [LARGE SCALE GENOMIC DNA]</scope>
    <source>
        <strain evidence="8">DSM 19732 / NBRC 101661 / EBR45</strain>
    </source>
</reference>
<reference evidence="7 8" key="2">
    <citation type="journal article" date="2012" name="Stand. Genomic Sci.">
        <title>Complete Genome Sequence of Clostridium clariflavum DSM 19732.</title>
        <authorList>
            <person name="Izquierdo J.A."/>
            <person name="Goodwin L."/>
            <person name="Davenport K.W."/>
            <person name="Teshima H."/>
            <person name="Bruce D."/>
            <person name="Detter C."/>
            <person name="Tapia R."/>
            <person name="Han S."/>
            <person name="Land M."/>
            <person name="Hauser L."/>
            <person name="Jeffries C.D."/>
            <person name="Han J."/>
            <person name="Pitluck S."/>
            <person name="Nolan M."/>
            <person name="Chen A."/>
            <person name="Huntemann M."/>
            <person name="Mavromatis K."/>
            <person name="Mikhailova N."/>
            <person name="Liolios K."/>
            <person name="Woyke T."/>
            <person name="Lynd L.R."/>
        </authorList>
    </citation>
    <scope>NUCLEOTIDE SEQUENCE [LARGE SCALE GENOMIC DNA]</scope>
    <source>
        <strain evidence="8">DSM 19732 / NBRC 101661 / EBR45</strain>
    </source>
</reference>
<dbReference type="OrthoDB" id="8732661at2"/>
<dbReference type="InterPro" id="IPR029061">
    <property type="entry name" value="THDP-binding"/>
</dbReference>
<dbReference type="GO" id="GO:0046872">
    <property type="term" value="F:metal ion binding"/>
    <property type="evidence" value="ECO:0007669"/>
    <property type="project" value="UniProtKB-KW"/>
</dbReference>
<protein>
    <submittedName>
        <fullName evidence="7">Transketolase, beta subunit</fullName>
    </submittedName>
</protein>
<dbReference type="InterPro" id="IPR049557">
    <property type="entry name" value="Transketolase_CS"/>
</dbReference>
<dbReference type="Gene3D" id="3.40.50.970">
    <property type="match status" value="1"/>
</dbReference>
<dbReference type="PANTHER" id="PTHR47514:SF1">
    <property type="entry name" value="TRANSKETOLASE N-TERMINAL SECTION-RELATED"/>
    <property type="match status" value="1"/>
</dbReference>
<keyword evidence="5" id="KW-0786">Thiamine pyrophosphate</keyword>
<feature type="domain" description="Transketolase N-terminal" evidence="6">
    <location>
        <begin position="15"/>
        <end position="262"/>
    </location>
</feature>
<comment type="similarity">
    <text evidence="2">Belongs to the transketolase family.</text>
</comment>
<evidence type="ECO:0000256" key="5">
    <source>
        <dbReference type="ARBA" id="ARBA00023052"/>
    </source>
</evidence>
<keyword evidence="4" id="KW-0479">Metal-binding</keyword>
<dbReference type="Proteomes" id="UP000005435">
    <property type="component" value="Chromosome"/>
</dbReference>
<accession>G8LS82</accession>
<dbReference type="KEGG" id="ccl:Clocl_0414"/>
<dbReference type="AlphaFoldDB" id="G8LS82"/>
<dbReference type="STRING" id="720554.Clocl_0414"/>
<keyword evidence="3" id="KW-0808">Transferase</keyword>
<dbReference type="InterPro" id="IPR005474">
    <property type="entry name" value="Transketolase_N"/>
</dbReference>
<dbReference type="RefSeq" id="WP_014253775.1">
    <property type="nucleotide sequence ID" value="NC_016627.1"/>
</dbReference>
<organism evidence="7 8">
    <name type="scientific">Acetivibrio clariflavus (strain DSM 19732 / NBRC 101661 / EBR45)</name>
    <name type="common">Clostridium clariflavum</name>
    <dbReference type="NCBI Taxonomy" id="720554"/>
    <lineage>
        <taxon>Bacteria</taxon>
        <taxon>Bacillati</taxon>
        <taxon>Bacillota</taxon>
        <taxon>Clostridia</taxon>
        <taxon>Eubacteriales</taxon>
        <taxon>Oscillospiraceae</taxon>
        <taxon>Acetivibrio</taxon>
    </lineage>
</organism>
<dbReference type="EMBL" id="CP003065">
    <property type="protein sequence ID" value="AEV67143.1"/>
    <property type="molecule type" value="Genomic_DNA"/>
</dbReference>
<dbReference type="CDD" id="cd02012">
    <property type="entry name" value="TPP_TK"/>
    <property type="match status" value="1"/>
</dbReference>
<keyword evidence="8" id="KW-1185">Reference proteome</keyword>
<dbReference type="GO" id="GO:0016740">
    <property type="term" value="F:transferase activity"/>
    <property type="evidence" value="ECO:0007669"/>
    <property type="project" value="UniProtKB-KW"/>
</dbReference>
<evidence type="ECO:0000256" key="4">
    <source>
        <dbReference type="ARBA" id="ARBA00022723"/>
    </source>
</evidence>
<dbReference type="SUPFAM" id="SSF52518">
    <property type="entry name" value="Thiamin diphosphate-binding fold (THDP-binding)"/>
    <property type="match status" value="1"/>
</dbReference>
<comment type="cofactor">
    <cofactor evidence="1">
        <name>thiamine diphosphate</name>
        <dbReference type="ChEBI" id="CHEBI:58937"/>
    </cofactor>
</comment>
<dbReference type="PROSITE" id="PS00801">
    <property type="entry name" value="TRANSKETOLASE_1"/>
    <property type="match status" value="1"/>
</dbReference>
<evidence type="ECO:0000313" key="8">
    <source>
        <dbReference type="Proteomes" id="UP000005435"/>
    </source>
</evidence>
<gene>
    <name evidence="7" type="ordered locus">Clocl_0414</name>
</gene>